<keyword evidence="6" id="KW-0472">Membrane</keyword>
<accession>A0A2P8A042</accession>
<dbReference type="PANTHER" id="PTHR23033">
    <property type="entry name" value="BETA1,3-GALACTOSYLTRANSFERASE"/>
    <property type="match status" value="1"/>
</dbReference>
<dbReference type="GO" id="GO:0016020">
    <property type="term" value="C:membrane"/>
    <property type="evidence" value="ECO:0007669"/>
    <property type="project" value="UniProtKB-SubCell"/>
</dbReference>
<evidence type="ECO:0000256" key="6">
    <source>
        <dbReference type="ARBA" id="ARBA00023136"/>
    </source>
</evidence>
<keyword evidence="5" id="KW-1133">Transmembrane helix</keyword>
<reference evidence="7 8" key="1">
    <citation type="submission" date="2017-05" db="EMBL/GenBank/DDBJ databases">
        <title>Draft genome sequence of Elsinoe australis.</title>
        <authorList>
            <person name="Cheng Q."/>
        </authorList>
    </citation>
    <scope>NUCLEOTIDE SEQUENCE [LARGE SCALE GENOMIC DNA]</scope>
    <source>
        <strain evidence="7 8">NL1</strain>
    </source>
</reference>
<dbReference type="Gene3D" id="3.90.550.50">
    <property type="match status" value="1"/>
</dbReference>
<evidence type="ECO:0000256" key="1">
    <source>
        <dbReference type="ARBA" id="ARBA00004606"/>
    </source>
</evidence>
<proteinExistence type="inferred from homology"/>
<evidence type="ECO:0000256" key="5">
    <source>
        <dbReference type="ARBA" id="ARBA00022989"/>
    </source>
</evidence>
<dbReference type="AlphaFoldDB" id="A0A2P8A042"/>
<keyword evidence="3" id="KW-0812">Transmembrane</keyword>
<evidence type="ECO:0000313" key="7">
    <source>
        <dbReference type="EMBL" id="PSK53834.1"/>
    </source>
</evidence>
<dbReference type="PANTHER" id="PTHR23033:SF40">
    <property type="entry name" value="APPLE DOMAIN-CONTAINING PROTEIN"/>
    <property type="match status" value="1"/>
</dbReference>
<evidence type="ECO:0000256" key="4">
    <source>
        <dbReference type="ARBA" id="ARBA00022968"/>
    </source>
</evidence>
<dbReference type="STRING" id="40998.A0A2P8A042"/>
<comment type="subcellular location">
    <subcellularLocation>
        <location evidence="1">Membrane</location>
        <topology evidence="1">Single-pass type II membrane protein</topology>
    </subcellularLocation>
</comment>
<evidence type="ECO:0000256" key="2">
    <source>
        <dbReference type="ARBA" id="ARBA00006462"/>
    </source>
</evidence>
<dbReference type="EMBL" id="NHZQ01000087">
    <property type="protein sequence ID" value="PSK53834.1"/>
    <property type="molecule type" value="Genomic_DNA"/>
</dbReference>
<keyword evidence="4" id="KW-0735">Signal-anchor</keyword>
<protein>
    <recommendedName>
        <fullName evidence="9">Glycosyltransferase family 31 protein</fullName>
    </recommendedName>
</protein>
<dbReference type="Proteomes" id="UP000243723">
    <property type="component" value="Unassembled WGS sequence"/>
</dbReference>
<sequence length="502" mass="57150">MMIILSIQRAFFLAFFFCLYVLYGNNLIPKRAHFFQHDPTTDDARCAAYPDPGNIVVAVKTSAAQASLEQLNRIATIFHCLQSDRLLLFSDLEQNIGPYKLEDTFTHITPDLLKTHHDFALYREQKKLVKSGLNVRDVQQTPVLSYDLPVDTQEGSKNLDKYKFLHMVERAWELQPNKDWYVIADASSYYVWPGLVRYLKEQDATTMKFLSKSTRIKQSQFDLPHSETGFILSGAAVKALAGSGKSISKDWDAKVSFMENGQDVLSTALKTELNLTLTDNWPLMVGENPGDIPFQTNIWCEPIIALSNITSDLALRLLNREQSFTYKTPKEFLTFKDLYAELLELSSATFRKVPNSNTYYITLKKWDNGAEAEDTEWGIKWQDSTIQDQGLIADMPDDPNTSPDECAKACDAFRDCVQFSHMAFDAKFIKDDKMIGQGGLCYLSRLYRFGNFRGLNQWEDDGHNGNNAPNSVLNTQMWASGWNQKRWDAYSAKLTQSCSATM</sequence>
<evidence type="ECO:0000313" key="8">
    <source>
        <dbReference type="Proteomes" id="UP000243723"/>
    </source>
</evidence>
<dbReference type="OrthoDB" id="414175at2759"/>
<keyword evidence="8" id="KW-1185">Reference proteome</keyword>
<comment type="caution">
    <text evidence="7">The sequence shown here is derived from an EMBL/GenBank/DDBJ whole genome shotgun (WGS) entry which is preliminary data.</text>
</comment>
<evidence type="ECO:0008006" key="9">
    <source>
        <dbReference type="Google" id="ProtNLM"/>
    </source>
</evidence>
<comment type="similarity">
    <text evidence="2">Belongs to the glycosyltransferase 31 family. Beta3-Gal-T subfamily.</text>
</comment>
<name>A0A2P8A042_9PEZI</name>
<dbReference type="InterPro" id="IPR026050">
    <property type="entry name" value="C1GALT1/C1GALT1_chp1"/>
</dbReference>
<evidence type="ECO:0000256" key="3">
    <source>
        <dbReference type="ARBA" id="ARBA00022692"/>
    </source>
</evidence>
<gene>
    <name evidence="7" type="ORF">B9Z65_7640</name>
</gene>
<organism evidence="7 8">
    <name type="scientific">Elsinoe australis</name>
    <dbReference type="NCBI Taxonomy" id="40998"/>
    <lineage>
        <taxon>Eukaryota</taxon>
        <taxon>Fungi</taxon>
        <taxon>Dikarya</taxon>
        <taxon>Ascomycota</taxon>
        <taxon>Pezizomycotina</taxon>
        <taxon>Dothideomycetes</taxon>
        <taxon>Dothideomycetidae</taxon>
        <taxon>Myriangiales</taxon>
        <taxon>Elsinoaceae</taxon>
        <taxon>Elsinoe</taxon>
    </lineage>
</organism>